<dbReference type="InterPro" id="IPR006530">
    <property type="entry name" value="YD"/>
</dbReference>
<dbReference type="EMBL" id="OCNE01000008">
    <property type="protein sequence ID" value="SOD62873.1"/>
    <property type="molecule type" value="Genomic_DNA"/>
</dbReference>
<evidence type="ECO:0000259" key="6">
    <source>
        <dbReference type="Pfam" id="PF25023"/>
    </source>
</evidence>
<dbReference type="NCBIfam" id="TIGR01643">
    <property type="entry name" value="YD_repeat_2x"/>
    <property type="match status" value="13"/>
</dbReference>
<dbReference type="Proteomes" id="UP000219072">
    <property type="component" value="Unassembled WGS sequence"/>
</dbReference>
<feature type="domain" description="Teneurin-like YD-shell" evidence="6">
    <location>
        <begin position="1045"/>
        <end position="1358"/>
    </location>
</feature>
<dbReference type="PRINTS" id="PR00394">
    <property type="entry name" value="RHSPROTEIN"/>
</dbReference>
<dbReference type="InterPro" id="IPR031325">
    <property type="entry name" value="RHS_repeat"/>
</dbReference>
<keyword evidence="1" id="KW-0677">Repeat</keyword>
<dbReference type="Gene3D" id="2.180.10.10">
    <property type="entry name" value="RHS repeat-associated core"/>
    <property type="match status" value="3"/>
</dbReference>
<dbReference type="Pfam" id="PF20148">
    <property type="entry name" value="DUF6531"/>
    <property type="match status" value="1"/>
</dbReference>
<dbReference type="PANTHER" id="PTHR32305">
    <property type="match status" value="1"/>
</dbReference>
<evidence type="ECO:0000259" key="4">
    <source>
        <dbReference type="Pfam" id="PF20148"/>
    </source>
</evidence>
<feature type="compositionally biased region" description="Basic and acidic residues" evidence="2">
    <location>
        <begin position="136"/>
        <end position="151"/>
    </location>
</feature>
<evidence type="ECO:0000256" key="2">
    <source>
        <dbReference type="SAM" id="MobiDB-lite"/>
    </source>
</evidence>
<dbReference type="InterPro" id="IPR056823">
    <property type="entry name" value="TEN-like_YD-shell"/>
</dbReference>
<feature type="domain" description="DUF6531" evidence="4">
    <location>
        <begin position="362"/>
        <end position="433"/>
    </location>
</feature>
<dbReference type="Pfam" id="PF25023">
    <property type="entry name" value="TEN_YD-shell"/>
    <property type="match status" value="1"/>
</dbReference>
<evidence type="ECO:0000256" key="3">
    <source>
        <dbReference type="SAM" id="Phobius"/>
    </source>
</evidence>
<keyword evidence="3" id="KW-0472">Membrane</keyword>
<dbReference type="Pfam" id="PF05593">
    <property type="entry name" value="RHS_repeat"/>
    <property type="match status" value="9"/>
</dbReference>
<evidence type="ECO:0000256" key="1">
    <source>
        <dbReference type="ARBA" id="ARBA00022737"/>
    </source>
</evidence>
<sequence>MARASDWSPVDMDRDPTPGDPDEVRELADDLQEFADDVGEALGKIRGLASERAVLDWAGLSADAFRAEFDGVPDNLTKLEESYSLCAAALQTYWPKLQTAQGMADRALDRAISAQADLASAQSALGDAQDWVGRAGDEAERLQREGERENVEPPDEDDVRAATRDRQAAEAAAGVAQSRVNDAEERLSAARQLAQEALEMREEAARVCAQDIEEASDAGIQNKKWWEKVIEWVTDAWETLVAVCKVIVAVLGIVVLIIGGPLAWVVLAAAVVVLADTLIKFAQGKAGLLDVAFAALDCIPGMKGLTTLGGLARGLRGGLSAARNGLRTIGDGIRRLGPTLRQGASDLYSSAVDFVKRLKCRDPVDPCTGDMILQETDLNLPAVLPLVLDRTHVSSYRHGGWFGHAWASTLDQRLEIDDQGVCYAAPDGAILVYPVPRPNEDVPPLAGARRTLRWDGRAGGEFQLSDPVEGHTLHFVPVPGMRQRAEVTTLPLTAVTSRNGQRIDIDRASDGTPLALRHSAGYHIAVETRDARISALRLQATGEELVRYGYDDAGRLTEIRDPAGVPVRFHYDGEGRVTGWVDRLGTAYDYEFDAHGRVVRVAGSEGLLAGTFSYDRARRVTEVTDSQGQTTRYQFNEFSQLVSETDPLGHESVSEQDPVHGVIARTDPLGRTTRFTYDARGNLTGTTLPDGATSTLTFNDLGLPTSLTEPGGLRWEQTYDASGNRLSSTDPVGATTLYEYDENGGLSAVTDALGAVTRIEADAAGLPRRVTDPLGATTSYRRDALGRVTSVTDPAGTTHYTWTIDGKPTSRTRPDGTVEHWSWDGQGNLVAHTDPAGQVTHFEIGHFGLVRAQIEPDGSRLEFTHDTELRLVGVTNQLGLTWTYTYDAAGRLVREQDFDGRVLRYAHDPAGQLVARTNGAGQTLRFEHDIRGQVTAVHAEEHTTTYARDEAGHLVQAVAPGAELRLDRDALGQVLSETCNGRTLTNTYDVLGRRTERRTPHGAVSHWTHDAASRPTALVTAGGDSLSFTHDASGRETARQVGRGTTLTQDWDSAQRLTGQTLSVGGATIHHRTFRYAPTGALASLTDPDGTRDVTTDAVGRVTAVRARGWSEGYAYDAAGNLTNAALPESGGASTVPGDDGDRSYQGTRLRRAGRTFYEDDGQGRVVRRTRKLLSGGTRSWTYRWDAADRLTDLTTPDGHHWHYLYDPLGRRIAKQRLDDDGSVIRQVDFVWDGNRLAEQVDSADQTCHTWDWSPGSHRVVAQRERALGPDSPQEEYDRRFYTIVSDLAGTPTELVDEDGRLAWRDRRTLWGRSASRDPGGAHCPLRFPGQYLDDESGLHYNLFRYYDPDNARYLTPDPLGLAAAPNAYAYVPDPWRWIDPLGLVCADANTVHGHIADVRIVSPNGTTRLEYGLWSGRTTPAEAAATTPGYNRQAIAHTEHRISRLSGASTGPRINIPNDPYFNQIPVQRGESIYIDAVLPPCNRCQGAMNRMVNELGVNVTYSYDGPKGAGQWTRQA</sequence>
<keyword evidence="3" id="KW-1133">Transmembrane helix</keyword>
<evidence type="ECO:0000313" key="8">
    <source>
        <dbReference type="Proteomes" id="UP000219072"/>
    </source>
</evidence>
<protein>
    <submittedName>
        <fullName evidence="7">RHS repeat-associated core domain-containing protein</fullName>
    </submittedName>
</protein>
<dbReference type="InterPro" id="IPR049082">
    <property type="entry name" value="T7SS_signal"/>
</dbReference>
<reference evidence="7 8" key="1">
    <citation type="submission" date="2017-09" db="EMBL/GenBank/DDBJ databases">
        <authorList>
            <person name="Ehlers B."/>
            <person name="Leendertz F.H."/>
        </authorList>
    </citation>
    <scope>NUCLEOTIDE SEQUENCE [LARGE SCALE GENOMIC DNA]</scope>
    <source>
        <strain evidence="7 8">CGMCC 4.7095</strain>
    </source>
</reference>
<feature type="transmembrane region" description="Helical" evidence="3">
    <location>
        <begin position="246"/>
        <end position="275"/>
    </location>
</feature>
<dbReference type="PANTHER" id="PTHR32305:SF15">
    <property type="entry name" value="PROTEIN RHSA-RELATED"/>
    <property type="match status" value="1"/>
</dbReference>
<dbReference type="InterPro" id="IPR050708">
    <property type="entry name" value="T6SS_VgrG/RHS"/>
</dbReference>
<proteinExistence type="predicted"/>
<dbReference type="SUPFAM" id="SSF158414">
    <property type="entry name" value="HP0062-like"/>
    <property type="match status" value="1"/>
</dbReference>
<dbReference type="RefSeq" id="WP_097231371.1">
    <property type="nucleotide sequence ID" value="NZ_OCNE01000008.1"/>
</dbReference>
<dbReference type="InterPro" id="IPR027472">
    <property type="entry name" value="Pput2613-NH3ase"/>
</dbReference>
<evidence type="ECO:0000313" key="7">
    <source>
        <dbReference type="EMBL" id="SOD62873.1"/>
    </source>
</evidence>
<feature type="domain" description="Putative T7SS secretion signal" evidence="5">
    <location>
        <begin position="19"/>
        <end position="188"/>
    </location>
</feature>
<dbReference type="OrthoDB" id="4981820at2"/>
<dbReference type="Gene3D" id="1.20.120.330">
    <property type="entry name" value="Nucleotidyltransferases domain 2"/>
    <property type="match status" value="1"/>
</dbReference>
<feature type="region of interest" description="Disordered" evidence="2">
    <location>
        <begin position="1"/>
        <end position="24"/>
    </location>
</feature>
<dbReference type="InterPro" id="IPR022385">
    <property type="entry name" value="Rhs_assc_core"/>
</dbReference>
<feature type="compositionally biased region" description="Basic and acidic residues" evidence="2">
    <location>
        <begin position="11"/>
        <end position="24"/>
    </location>
</feature>
<dbReference type="InterPro" id="IPR029013">
    <property type="entry name" value="HP0062-like_sf"/>
</dbReference>
<name>A0A286DW63_9ACTN</name>
<dbReference type="Pfam" id="PF14427">
    <property type="entry name" value="Pput2613-deam"/>
    <property type="match status" value="1"/>
</dbReference>
<gene>
    <name evidence="7" type="ORF">SAMN06297387_10836</name>
</gene>
<keyword evidence="3" id="KW-0812">Transmembrane</keyword>
<evidence type="ECO:0000259" key="5">
    <source>
        <dbReference type="Pfam" id="PF21725"/>
    </source>
</evidence>
<feature type="region of interest" description="Disordered" evidence="2">
    <location>
        <begin position="1125"/>
        <end position="1146"/>
    </location>
</feature>
<accession>A0A286DW63</accession>
<dbReference type="Pfam" id="PF21725">
    <property type="entry name" value="T7SS_signal"/>
    <property type="match status" value="1"/>
</dbReference>
<keyword evidence="8" id="KW-1185">Reference proteome</keyword>
<dbReference type="InterPro" id="IPR045351">
    <property type="entry name" value="DUF6531"/>
</dbReference>
<organism evidence="7 8">
    <name type="scientific">Streptomyces zhaozhouensis</name>
    <dbReference type="NCBI Taxonomy" id="1300267"/>
    <lineage>
        <taxon>Bacteria</taxon>
        <taxon>Bacillati</taxon>
        <taxon>Actinomycetota</taxon>
        <taxon>Actinomycetes</taxon>
        <taxon>Kitasatosporales</taxon>
        <taxon>Streptomycetaceae</taxon>
        <taxon>Streptomyces</taxon>
    </lineage>
</organism>
<dbReference type="NCBIfam" id="TIGR03696">
    <property type="entry name" value="Rhs_assc_core"/>
    <property type="match status" value="1"/>
</dbReference>
<feature type="region of interest" description="Disordered" evidence="2">
    <location>
        <begin position="136"/>
        <end position="167"/>
    </location>
</feature>